<comment type="caution">
    <text evidence="1">The sequence shown here is derived from an EMBL/GenBank/DDBJ whole genome shotgun (WGS) entry which is preliminary data.</text>
</comment>
<dbReference type="EMBL" id="JACVVK020000155">
    <property type="protein sequence ID" value="KAK7488100.1"/>
    <property type="molecule type" value="Genomic_DNA"/>
</dbReference>
<sequence length="91" mass="10293">MRETWLMFLRGGAFYDRGGACPGGDRLVTFCFESLRAPAHGSMPPKKRCPVYFGESLENAPPASSQECMVLVRASRKMWSCTEETRPRYQP</sequence>
<accession>A0ABD0KLL9</accession>
<evidence type="ECO:0000313" key="1">
    <source>
        <dbReference type="EMBL" id="KAK7488100.1"/>
    </source>
</evidence>
<dbReference type="Proteomes" id="UP001519460">
    <property type="component" value="Unassembled WGS sequence"/>
</dbReference>
<name>A0ABD0KLL9_9CAEN</name>
<evidence type="ECO:0000313" key="2">
    <source>
        <dbReference type="Proteomes" id="UP001519460"/>
    </source>
</evidence>
<keyword evidence="2" id="KW-1185">Reference proteome</keyword>
<gene>
    <name evidence="1" type="ORF">BaRGS_00020691</name>
</gene>
<dbReference type="AlphaFoldDB" id="A0ABD0KLL9"/>
<proteinExistence type="predicted"/>
<protein>
    <submittedName>
        <fullName evidence="1">Uncharacterized protein</fullName>
    </submittedName>
</protein>
<organism evidence="1 2">
    <name type="scientific">Batillaria attramentaria</name>
    <dbReference type="NCBI Taxonomy" id="370345"/>
    <lineage>
        <taxon>Eukaryota</taxon>
        <taxon>Metazoa</taxon>
        <taxon>Spiralia</taxon>
        <taxon>Lophotrochozoa</taxon>
        <taxon>Mollusca</taxon>
        <taxon>Gastropoda</taxon>
        <taxon>Caenogastropoda</taxon>
        <taxon>Sorbeoconcha</taxon>
        <taxon>Cerithioidea</taxon>
        <taxon>Batillariidae</taxon>
        <taxon>Batillaria</taxon>
    </lineage>
</organism>
<reference evidence="1 2" key="1">
    <citation type="journal article" date="2023" name="Sci. Data">
        <title>Genome assembly of the Korean intertidal mud-creeper Batillaria attramentaria.</title>
        <authorList>
            <person name="Patra A.K."/>
            <person name="Ho P.T."/>
            <person name="Jun S."/>
            <person name="Lee S.J."/>
            <person name="Kim Y."/>
            <person name="Won Y.J."/>
        </authorList>
    </citation>
    <scope>NUCLEOTIDE SEQUENCE [LARGE SCALE GENOMIC DNA]</scope>
    <source>
        <strain evidence="1">Wonlab-2016</strain>
    </source>
</reference>